<keyword evidence="1" id="KW-0812">Transmembrane</keyword>
<feature type="transmembrane region" description="Helical" evidence="1">
    <location>
        <begin position="34"/>
        <end position="54"/>
    </location>
</feature>
<sequence length="114" mass="11817">MLSAPRWVGWWFRGAAIYATMALVASLAAPGPLILPQLAFTLTALAFQLVFWTIGGDPVRYRPLMLAGVAEKGAFGVPALVLAGGSATAAFGAIDLILGAGFVLAWFATPSRAP</sequence>
<keyword evidence="3" id="KW-1185">Reference proteome</keyword>
<dbReference type="RefSeq" id="WP_174194496.1">
    <property type="nucleotide sequence ID" value="NZ_JABULH010000005.1"/>
</dbReference>
<name>A0ABX2JJ44_9SPHN</name>
<evidence type="ECO:0000256" key="1">
    <source>
        <dbReference type="SAM" id="Phobius"/>
    </source>
</evidence>
<keyword evidence="1" id="KW-0472">Membrane</keyword>
<keyword evidence="1" id="KW-1133">Transmembrane helix</keyword>
<evidence type="ECO:0000313" key="2">
    <source>
        <dbReference type="EMBL" id="NTS65859.1"/>
    </source>
</evidence>
<evidence type="ECO:0000313" key="3">
    <source>
        <dbReference type="Proteomes" id="UP000621447"/>
    </source>
</evidence>
<gene>
    <name evidence="2" type="ORF">HRV97_11885</name>
</gene>
<feature type="transmembrane region" description="Helical" evidence="1">
    <location>
        <begin position="7"/>
        <end position="28"/>
    </location>
</feature>
<dbReference type="EMBL" id="JABULH010000005">
    <property type="protein sequence ID" value="NTS65859.1"/>
    <property type="molecule type" value="Genomic_DNA"/>
</dbReference>
<reference evidence="2 3" key="1">
    <citation type="submission" date="2020-06" db="EMBL/GenBank/DDBJ databases">
        <title>Sphingomonas hominis sp. nov., a member of the Sphingomonas, isolated from the hair of a 22-year-old girl.</title>
        <authorList>
            <person name="Zhang D.-F."/>
            <person name="Cui X.-W."/>
        </authorList>
    </citation>
    <scope>NUCLEOTIDE SEQUENCE [LARGE SCALE GENOMIC DNA]</scope>
    <source>
        <strain evidence="2 3">HHU CXW</strain>
    </source>
</reference>
<organism evidence="2 3">
    <name type="scientific">Sphingomonas hominis</name>
    <dbReference type="NCBI Taxonomy" id="2741495"/>
    <lineage>
        <taxon>Bacteria</taxon>
        <taxon>Pseudomonadati</taxon>
        <taxon>Pseudomonadota</taxon>
        <taxon>Alphaproteobacteria</taxon>
        <taxon>Sphingomonadales</taxon>
        <taxon>Sphingomonadaceae</taxon>
        <taxon>Sphingomonas</taxon>
    </lineage>
</organism>
<proteinExistence type="predicted"/>
<dbReference type="Proteomes" id="UP000621447">
    <property type="component" value="Unassembled WGS sequence"/>
</dbReference>
<accession>A0ABX2JJ44</accession>
<comment type="caution">
    <text evidence="2">The sequence shown here is derived from an EMBL/GenBank/DDBJ whole genome shotgun (WGS) entry which is preliminary data.</text>
</comment>
<protein>
    <submittedName>
        <fullName evidence="2">Uncharacterized protein</fullName>
    </submittedName>
</protein>
<feature type="transmembrane region" description="Helical" evidence="1">
    <location>
        <begin position="75"/>
        <end position="108"/>
    </location>
</feature>